<dbReference type="STRING" id="56857.A0A200PLX8"/>
<organism evidence="3 4">
    <name type="scientific">Macleaya cordata</name>
    <name type="common">Five-seeded plume-poppy</name>
    <name type="synonym">Bocconia cordata</name>
    <dbReference type="NCBI Taxonomy" id="56857"/>
    <lineage>
        <taxon>Eukaryota</taxon>
        <taxon>Viridiplantae</taxon>
        <taxon>Streptophyta</taxon>
        <taxon>Embryophyta</taxon>
        <taxon>Tracheophyta</taxon>
        <taxon>Spermatophyta</taxon>
        <taxon>Magnoliopsida</taxon>
        <taxon>Ranunculales</taxon>
        <taxon>Papaveraceae</taxon>
        <taxon>Papaveroideae</taxon>
        <taxon>Macleaya</taxon>
    </lineage>
</organism>
<name>A0A200PLX8_MACCD</name>
<reference evidence="3 4" key="1">
    <citation type="journal article" date="2017" name="Mol. Plant">
        <title>The Genome of Medicinal Plant Macleaya cordata Provides New Insights into Benzylisoquinoline Alkaloids Metabolism.</title>
        <authorList>
            <person name="Liu X."/>
            <person name="Liu Y."/>
            <person name="Huang P."/>
            <person name="Ma Y."/>
            <person name="Qing Z."/>
            <person name="Tang Q."/>
            <person name="Cao H."/>
            <person name="Cheng P."/>
            <person name="Zheng Y."/>
            <person name="Yuan Z."/>
            <person name="Zhou Y."/>
            <person name="Liu J."/>
            <person name="Tang Z."/>
            <person name="Zhuo Y."/>
            <person name="Zhang Y."/>
            <person name="Yu L."/>
            <person name="Huang J."/>
            <person name="Yang P."/>
            <person name="Peng Q."/>
            <person name="Zhang J."/>
            <person name="Jiang W."/>
            <person name="Zhang Z."/>
            <person name="Lin K."/>
            <person name="Ro D.K."/>
            <person name="Chen X."/>
            <person name="Xiong X."/>
            <person name="Shang Y."/>
            <person name="Huang S."/>
            <person name="Zeng J."/>
        </authorList>
    </citation>
    <scope>NUCLEOTIDE SEQUENCE [LARGE SCALE GENOMIC DNA]</scope>
    <source>
        <strain evidence="4">cv. BLH2017</strain>
        <tissue evidence="3">Root</tissue>
    </source>
</reference>
<dbReference type="SMART" id="SM00256">
    <property type="entry name" value="FBOX"/>
    <property type="match status" value="1"/>
</dbReference>
<keyword evidence="4" id="KW-1185">Reference proteome</keyword>
<dbReference type="InterPro" id="IPR001810">
    <property type="entry name" value="F-box_dom"/>
</dbReference>
<gene>
    <name evidence="3" type="ORF">BVC80_8967g22</name>
</gene>
<feature type="compositionally biased region" description="Basic and acidic residues" evidence="1">
    <location>
        <begin position="57"/>
        <end position="70"/>
    </location>
</feature>
<dbReference type="Pfam" id="PF12937">
    <property type="entry name" value="F-box-like"/>
    <property type="match status" value="1"/>
</dbReference>
<proteinExistence type="predicted"/>
<comment type="caution">
    <text evidence="3">The sequence shown here is derived from an EMBL/GenBank/DDBJ whole genome shotgun (WGS) entry which is preliminary data.</text>
</comment>
<dbReference type="PANTHER" id="PTHR31111:SF134">
    <property type="entry name" value="F-BOX ASSOCIATED INTERACTION DOMAIN-CONTAINING PROTEIN"/>
    <property type="match status" value="1"/>
</dbReference>
<dbReference type="OrthoDB" id="591557at2759"/>
<dbReference type="InterPro" id="IPR017451">
    <property type="entry name" value="F-box-assoc_interact_dom"/>
</dbReference>
<dbReference type="InterPro" id="IPR013187">
    <property type="entry name" value="F-box-assoc_dom_typ3"/>
</dbReference>
<evidence type="ECO:0000313" key="4">
    <source>
        <dbReference type="Proteomes" id="UP000195402"/>
    </source>
</evidence>
<accession>A0A200PLX8</accession>
<protein>
    <submittedName>
        <fullName evidence="3">F-box domain</fullName>
    </submittedName>
</protein>
<evidence type="ECO:0000256" key="1">
    <source>
        <dbReference type="SAM" id="MobiDB-lite"/>
    </source>
</evidence>
<evidence type="ECO:0000313" key="3">
    <source>
        <dbReference type="EMBL" id="OUZ99216.1"/>
    </source>
</evidence>
<evidence type="ECO:0000259" key="2">
    <source>
        <dbReference type="SMART" id="SM00256"/>
    </source>
</evidence>
<dbReference type="Pfam" id="PF08268">
    <property type="entry name" value="FBA_3"/>
    <property type="match status" value="1"/>
</dbReference>
<dbReference type="NCBIfam" id="TIGR01640">
    <property type="entry name" value="F_box_assoc_1"/>
    <property type="match status" value="1"/>
</dbReference>
<dbReference type="SUPFAM" id="SSF81383">
    <property type="entry name" value="F-box domain"/>
    <property type="match status" value="1"/>
</dbReference>
<dbReference type="InterPro" id="IPR036047">
    <property type="entry name" value="F-box-like_dom_sf"/>
</dbReference>
<feature type="region of interest" description="Disordered" evidence="1">
    <location>
        <begin position="50"/>
        <end position="77"/>
    </location>
</feature>
<dbReference type="Proteomes" id="UP000195402">
    <property type="component" value="Unassembled WGS sequence"/>
</dbReference>
<feature type="domain" description="F-box" evidence="2">
    <location>
        <begin position="5"/>
        <end position="45"/>
    </location>
</feature>
<dbReference type="EMBL" id="MVGT01004527">
    <property type="protein sequence ID" value="OUZ99216.1"/>
    <property type="molecule type" value="Genomic_DNA"/>
</dbReference>
<dbReference type="PANTHER" id="PTHR31111">
    <property type="entry name" value="BNAA05G37150D PROTEIN-RELATED"/>
    <property type="match status" value="1"/>
</dbReference>
<sequence length="420" mass="48156">MDNLLPPDITIDIFSRLPAESVVPWKRVCTTWRRLLLRTDFADTHLRRQLQQQQQQLDHHEHDHDDDLYHKGSNNGGGGGTSKVSFLFLAKSLVERDNKLIYYGEYYDGQFYYKTLTRKNIHQSHHYIVGSCNGLICFSVSHNSSTSTNTFVGNDPIYICNPITGEEVNLPTFINNNNNGGFHWIGMASGFGYLPSTNEYKVLRISNRDERSGKVGQVEVYTLGSGKGWRNKGEISYFSLPDLDPSPGVFVDGAVHWLDYRKLRIVGFDLADEEFFEVPSPPCFQPIEARLFLYLEVLGGCLSVVRIKRGVCVDVWSLKKKKKMNSSYETKAKDYECYWNWSREFSIAWVGKFRDNYDPFAITKSGEVLLWYNQTILYLYNTKTATLKELKNGGLGLKVFRVIPHMNSFVSLKALGERLI</sequence>
<dbReference type="Gene3D" id="1.20.1280.50">
    <property type="match status" value="1"/>
</dbReference>
<dbReference type="InParanoid" id="A0A200PLX8"/>
<dbReference type="AlphaFoldDB" id="A0A200PLX8"/>